<protein>
    <submittedName>
        <fullName evidence="2">Short-chain dehydrogenase</fullName>
    </submittedName>
</protein>
<name>A0A512N4Y4_9HYPH</name>
<organism evidence="2 3">
    <name type="scientific">Reyranella soli</name>
    <dbReference type="NCBI Taxonomy" id="1230389"/>
    <lineage>
        <taxon>Bacteria</taxon>
        <taxon>Pseudomonadati</taxon>
        <taxon>Pseudomonadota</taxon>
        <taxon>Alphaproteobacteria</taxon>
        <taxon>Hyphomicrobiales</taxon>
        <taxon>Reyranellaceae</taxon>
        <taxon>Reyranella</taxon>
    </lineage>
</organism>
<proteinExistence type="predicted"/>
<dbReference type="SUPFAM" id="SSF51735">
    <property type="entry name" value="NAD(P)-binding Rossmann-fold domains"/>
    <property type="match status" value="1"/>
</dbReference>
<evidence type="ECO:0000313" key="2">
    <source>
        <dbReference type="EMBL" id="GEP54050.1"/>
    </source>
</evidence>
<dbReference type="AlphaFoldDB" id="A0A512N4Y4"/>
<gene>
    <name evidence="2" type="ORF">RSO01_12160</name>
</gene>
<dbReference type="PRINTS" id="PR00081">
    <property type="entry name" value="GDHRDH"/>
</dbReference>
<dbReference type="NCBIfam" id="NF004846">
    <property type="entry name" value="PRK06197.1"/>
    <property type="match status" value="1"/>
</dbReference>
<comment type="caution">
    <text evidence="2">The sequence shown here is derived from an EMBL/GenBank/DDBJ whole genome shotgun (WGS) entry which is preliminary data.</text>
</comment>
<dbReference type="PANTHER" id="PTHR43157">
    <property type="entry name" value="PHOSPHATIDYLINOSITOL-GLYCAN BIOSYNTHESIS CLASS F PROTEIN-RELATED"/>
    <property type="match status" value="1"/>
</dbReference>
<keyword evidence="1" id="KW-0560">Oxidoreductase</keyword>
<evidence type="ECO:0000313" key="3">
    <source>
        <dbReference type="Proteomes" id="UP000321058"/>
    </source>
</evidence>
<dbReference type="PANTHER" id="PTHR43157:SF31">
    <property type="entry name" value="PHOSPHATIDYLINOSITOL-GLYCAN BIOSYNTHESIS CLASS F PROTEIN"/>
    <property type="match status" value="1"/>
</dbReference>
<dbReference type="RefSeq" id="WP_174825920.1">
    <property type="nucleotide sequence ID" value="NZ_BKAJ01000021.1"/>
</dbReference>
<dbReference type="EMBL" id="BKAJ01000021">
    <property type="protein sequence ID" value="GEP54050.1"/>
    <property type="molecule type" value="Genomic_DNA"/>
</dbReference>
<dbReference type="Pfam" id="PF00106">
    <property type="entry name" value="adh_short"/>
    <property type="match status" value="1"/>
</dbReference>
<dbReference type="InterPro" id="IPR036291">
    <property type="entry name" value="NAD(P)-bd_dom_sf"/>
</dbReference>
<dbReference type="GO" id="GO:0016491">
    <property type="term" value="F:oxidoreductase activity"/>
    <property type="evidence" value="ECO:0007669"/>
    <property type="project" value="UniProtKB-KW"/>
</dbReference>
<reference evidence="2 3" key="1">
    <citation type="submission" date="2019-07" db="EMBL/GenBank/DDBJ databases">
        <title>Whole genome shotgun sequence of Reyranella soli NBRC 108950.</title>
        <authorList>
            <person name="Hosoyama A."/>
            <person name="Uohara A."/>
            <person name="Ohji S."/>
            <person name="Ichikawa N."/>
        </authorList>
    </citation>
    <scope>NUCLEOTIDE SEQUENCE [LARGE SCALE GENOMIC DNA]</scope>
    <source>
        <strain evidence="2 3">NBRC 108950</strain>
    </source>
</reference>
<dbReference type="InterPro" id="IPR002347">
    <property type="entry name" value="SDR_fam"/>
</dbReference>
<sequence length="301" mass="31975">MSGFTETDVADQSGKCFIVTGANTGIGFEVARVLAARRARVLLACRDKAKAEAAIARIGGLTPGADLAFLPLDQADLDSVREAAERAAKEPRIDVLINNAGVMRPPLMRTRQGFELQFGVNHLGCFALSILLLPTLAKTAGARVVVTASIAHRRGRIVWDDLNAEKSYDRSQRYADSKLANMLFFFELDRRLRAAGSPVTAVGCHPGVAATDLGRHMGPLQLLIPLVGMALNTAAMGAWPALQAATASVTPGGYYGSIGFGDMRGPSGPAPRTTQAQDRELARRLWDVSIAMTGIDPGLPP</sequence>
<keyword evidence="3" id="KW-1185">Reference proteome</keyword>
<dbReference type="Gene3D" id="3.40.50.720">
    <property type="entry name" value="NAD(P)-binding Rossmann-like Domain"/>
    <property type="match status" value="1"/>
</dbReference>
<evidence type="ECO:0000256" key="1">
    <source>
        <dbReference type="ARBA" id="ARBA00023002"/>
    </source>
</evidence>
<accession>A0A512N4Y4</accession>
<dbReference type="Proteomes" id="UP000321058">
    <property type="component" value="Unassembled WGS sequence"/>
</dbReference>
<dbReference type="CDD" id="cd05327">
    <property type="entry name" value="retinol-DH_like_SDR_c_like"/>
    <property type="match status" value="1"/>
</dbReference>